<dbReference type="PROSITE" id="PS51186">
    <property type="entry name" value="GNAT"/>
    <property type="match status" value="1"/>
</dbReference>
<name>A0A2T3JTF4_PHOPO</name>
<reference evidence="4 5" key="1">
    <citation type="submission" date="2018-03" db="EMBL/GenBank/DDBJ databases">
        <title>Whole genome sequencing of Histamine producing bacteria.</title>
        <authorList>
            <person name="Butler K."/>
        </authorList>
    </citation>
    <scope>NUCLEOTIDE SEQUENCE [LARGE SCALE GENOMIC DNA]</scope>
    <source>
        <strain evidence="3 5">FS-6.1</strain>
        <strain evidence="2 4">FS-6.2</strain>
    </source>
</reference>
<dbReference type="Gene3D" id="3.40.630.30">
    <property type="match status" value="1"/>
</dbReference>
<accession>A0A2T3JTF4</accession>
<protein>
    <submittedName>
        <fullName evidence="3">GNAT family N-acetyltransferase</fullName>
    </submittedName>
</protein>
<gene>
    <name evidence="3" type="ORF">C9J18_09820</name>
    <name evidence="2" type="ORF">CTM96_18350</name>
</gene>
<sequence>MYTVNKATLPDIEKVSKLYKEYLSFYEVDITDKNPKQYLIDRLTNNESVIYFVQDENNNYVGFMQLYPLFCSLGMSRTWLLYDLFVTESSRCHGIAKLLLDQADKIAEDTNASFIMLSTAVDNLKAQKLYEKNGYEKDIEFLTYLKHSH</sequence>
<dbReference type="CDD" id="cd04301">
    <property type="entry name" value="NAT_SF"/>
    <property type="match status" value="1"/>
</dbReference>
<dbReference type="SUPFAM" id="SSF55729">
    <property type="entry name" value="Acyl-CoA N-acyltransferases (Nat)"/>
    <property type="match status" value="1"/>
</dbReference>
<dbReference type="Proteomes" id="UP000241405">
    <property type="component" value="Unassembled WGS sequence"/>
</dbReference>
<dbReference type="AlphaFoldDB" id="A0A2T3JTF4"/>
<proteinExistence type="predicted"/>
<organism evidence="3 5">
    <name type="scientific">Photobacterium phosphoreum</name>
    <dbReference type="NCBI Taxonomy" id="659"/>
    <lineage>
        <taxon>Bacteria</taxon>
        <taxon>Pseudomonadati</taxon>
        <taxon>Pseudomonadota</taxon>
        <taxon>Gammaproteobacteria</taxon>
        <taxon>Vibrionales</taxon>
        <taxon>Vibrionaceae</taxon>
        <taxon>Photobacterium</taxon>
    </lineage>
</organism>
<dbReference type="EMBL" id="PYMP01000007">
    <property type="protein sequence ID" value="PSU52427.1"/>
    <property type="molecule type" value="Genomic_DNA"/>
</dbReference>
<dbReference type="InterPro" id="IPR000182">
    <property type="entry name" value="GNAT_dom"/>
</dbReference>
<dbReference type="RefSeq" id="WP_107305796.1">
    <property type="nucleotide sequence ID" value="NZ_PYMO01000026.1"/>
</dbReference>
<keyword evidence="3" id="KW-0808">Transferase</keyword>
<comment type="caution">
    <text evidence="3">The sequence shown here is derived from an EMBL/GenBank/DDBJ whole genome shotgun (WGS) entry which is preliminary data.</text>
</comment>
<evidence type="ECO:0000313" key="5">
    <source>
        <dbReference type="Proteomes" id="UP000241618"/>
    </source>
</evidence>
<evidence type="ECO:0000259" key="1">
    <source>
        <dbReference type="PROSITE" id="PS51186"/>
    </source>
</evidence>
<dbReference type="InterPro" id="IPR016181">
    <property type="entry name" value="Acyl_CoA_acyltransferase"/>
</dbReference>
<dbReference type="GO" id="GO:0016747">
    <property type="term" value="F:acyltransferase activity, transferring groups other than amino-acyl groups"/>
    <property type="evidence" value="ECO:0007669"/>
    <property type="project" value="InterPro"/>
</dbReference>
<evidence type="ECO:0000313" key="4">
    <source>
        <dbReference type="Proteomes" id="UP000241405"/>
    </source>
</evidence>
<feature type="domain" description="N-acetyltransferase" evidence="1">
    <location>
        <begin position="2"/>
        <end position="149"/>
    </location>
</feature>
<keyword evidence="4" id="KW-1185">Reference proteome</keyword>
<evidence type="ECO:0000313" key="2">
    <source>
        <dbReference type="EMBL" id="PSU21259.1"/>
    </source>
</evidence>
<dbReference type="EMBL" id="PYMO01000026">
    <property type="protein sequence ID" value="PSU21259.1"/>
    <property type="molecule type" value="Genomic_DNA"/>
</dbReference>
<evidence type="ECO:0000313" key="3">
    <source>
        <dbReference type="EMBL" id="PSU52427.1"/>
    </source>
</evidence>
<dbReference type="Proteomes" id="UP000241618">
    <property type="component" value="Unassembled WGS sequence"/>
</dbReference>
<dbReference type="Pfam" id="PF00583">
    <property type="entry name" value="Acetyltransf_1"/>
    <property type="match status" value="1"/>
</dbReference>